<dbReference type="InterPro" id="IPR058678">
    <property type="entry name" value="ARM_PUB"/>
</dbReference>
<dbReference type="InterPro" id="IPR013083">
    <property type="entry name" value="Znf_RING/FYVE/PHD"/>
</dbReference>
<evidence type="ECO:0000256" key="2">
    <source>
        <dbReference type="ARBA" id="ARBA00004906"/>
    </source>
</evidence>
<dbReference type="OrthoDB" id="10064100at2759"/>
<gene>
    <name evidence="7" type="primary">LOC110695320</name>
</gene>
<protein>
    <recommendedName>
        <fullName evidence="5 6">U-box domain-containing protein</fullName>
        <ecNumber evidence="5">2.3.2.27</ecNumber>
    </recommendedName>
    <alternativeName>
        <fullName evidence="5">RING-type E3 ubiquitin transferase PUB</fullName>
    </alternativeName>
</protein>
<evidence type="ECO:0000256" key="1">
    <source>
        <dbReference type="ARBA" id="ARBA00000900"/>
    </source>
</evidence>
<evidence type="ECO:0000256" key="5">
    <source>
        <dbReference type="RuleBase" id="RU369093"/>
    </source>
</evidence>
<dbReference type="InterPro" id="IPR045210">
    <property type="entry name" value="RING-Ubox_PUB"/>
</dbReference>
<proteinExistence type="predicted"/>
<dbReference type="Gene3D" id="1.25.10.10">
    <property type="entry name" value="Leucine-rich Repeat Variant"/>
    <property type="match status" value="1"/>
</dbReference>
<sequence>MSIPEFFTCPISLELFNDPVTLCTGQTYDRPSIEKWLAAGNLTCPVTMQKLQDLSMVPNHTLKHLIQQWHLKGSHNYHQFNDDYYYDDFYKVGNSKNVSFSSLKHTLEFQDSSLEKKIQVLEQIRLLSEDLPRKNGGLIQMGFFSLILGMIFGAKITQEMVGLVEKSLICAIKLMQSSNLGDLNMLLEDSKFENFKVLLLEGSCMIKTTLCNIIEKVFVQSSLATKELATKIGNDTKVLKTMVGYVDDHKQNSKLAEASIKAILSIVSSSSQEPYRENLVKEGVVHTLITYIFEVESGKDHKDLAPKATKALELVLDLESGKQAFLVKEVLNNGIKALIKMVFRVSGDDLGSESAVNCLMKLCYESMEVSEKAICGGILTQLLLLLQSQCSGRAKGRARMLLKLLRSMWAKDPIHV</sequence>
<dbReference type="Pfam" id="PF04564">
    <property type="entry name" value="U-box"/>
    <property type="match status" value="1"/>
</dbReference>
<dbReference type="PANTHER" id="PTHR22849">
    <property type="entry name" value="WDSAM1 PROTEIN"/>
    <property type="match status" value="1"/>
</dbReference>
<dbReference type="CDD" id="cd16664">
    <property type="entry name" value="RING-Ubox_PUB"/>
    <property type="match status" value="1"/>
</dbReference>
<dbReference type="EC" id="2.3.2.27" evidence="5"/>
<dbReference type="Gene3D" id="3.30.40.10">
    <property type="entry name" value="Zinc/RING finger domain, C3HC4 (zinc finger)"/>
    <property type="match status" value="1"/>
</dbReference>
<dbReference type="Gramene" id="AUR62003569-RA">
    <property type="protein sequence ID" value="AUR62003569-RA:cds"/>
    <property type="gene ID" value="AUR62003569"/>
</dbReference>
<reference evidence="7" key="1">
    <citation type="journal article" date="2017" name="Nature">
        <title>The genome of Chenopodium quinoa.</title>
        <authorList>
            <person name="Jarvis D.E."/>
            <person name="Ho Y.S."/>
            <person name="Lightfoot D.J."/>
            <person name="Schmoeckel S.M."/>
            <person name="Li B."/>
            <person name="Borm T.J.A."/>
            <person name="Ohyanagi H."/>
            <person name="Mineta K."/>
            <person name="Michell C.T."/>
            <person name="Saber N."/>
            <person name="Kharbatia N.M."/>
            <person name="Rupper R.R."/>
            <person name="Sharp A.R."/>
            <person name="Dally N."/>
            <person name="Boughton B.A."/>
            <person name="Woo Y.H."/>
            <person name="Gao G."/>
            <person name="Schijlen E.G.W.M."/>
            <person name="Guo X."/>
            <person name="Momin A.A."/>
            <person name="Negrao S."/>
            <person name="Al-Babili S."/>
            <person name="Gehring C."/>
            <person name="Roessner U."/>
            <person name="Jung C."/>
            <person name="Murphy K."/>
            <person name="Arold S.T."/>
            <person name="Gojobori T."/>
            <person name="van der Linden C.G."/>
            <person name="van Loo E.N."/>
            <person name="Jellen E.N."/>
            <person name="Maughan P.J."/>
            <person name="Tester M."/>
        </authorList>
    </citation>
    <scope>NUCLEOTIDE SEQUENCE [LARGE SCALE GENOMIC DNA]</scope>
    <source>
        <strain evidence="7">cv. PI 614886</strain>
    </source>
</reference>
<keyword evidence="8" id="KW-1185">Reference proteome</keyword>
<dbReference type="InterPro" id="IPR045185">
    <property type="entry name" value="PUB22/23/24-like"/>
</dbReference>
<dbReference type="GO" id="GO:0016567">
    <property type="term" value="P:protein ubiquitination"/>
    <property type="evidence" value="ECO:0007669"/>
    <property type="project" value="UniProtKB-UniRule"/>
</dbReference>
<dbReference type="UniPathway" id="UPA00143"/>
<dbReference type="OMA" id="GRACMVQ"/>
<name>A0A803KX11_CHEQI</name>
<dbReference type="SMR" id="A0A803KX11"/>
<evidence type="ECO:0000313" key="8">
    <source>
        <dbReference type="Proteomes" id="UP000596660"/>
    </source>
</evidence>
<dbReference type="Pfam" id="PF25598">
    <property type="entry name" value="ARM_PUB"/>
    <property type="match status" value="1"/>
</dbReference>
<dbReference type="EnsemblPlants" id="AUR62003569-RA">
    <property type="protein sequence ID" value="AUR62003569-RA:cds"/>
    <property type="gene ID" value="AUR62003569"/>
</dbReference>
<dbReference type="KEGG" id="cqi:110681764"/>
<evidence type="ECO:0000256" key="3">
    <source>
        <dbReference type="ARBA" id="ARBA00022679"/>
    </source>
</evidence>
<dbReference type="SUPFAM" id="SSF48371">
    <property type="entry name" value="ARM repeat"/>
    <property type="match status" value="1"/>
</dbReference>
<feature type="domain" description="U-box" evidence="6">
    <location>
        <begin position="2"/>
        <end position="76"/>
    </location>
</feature>
<evidence type="ECO:0000256" key="4">
    <source>
        <dbReference type="ARBA" id="ARBA00022786"/>
    </source>
</evidence>
<dbReference type="Proteomes" id="UP000596660">
    <property type="component" value="Unplaced"/>
</dbReference>
<comment type="pathway">
    <text evidence="2 5">Protein modification; protein ubiquitination.</text>
</comment>
<accession>A0A803KX11</accession>
<dbReference type="InterPro" id="IPR011989">
    <property type="entry name" value="ARM-like"/>
</dbReference>
<organism evidence="7 8">
    <name type="scientific">Chenopodium quinoa</name>
    <name type="common">Quinoa</name>
    <dbReference type="NCBI Taxonomy" id="63459"/>
    <lineage>
        <taxon>Eukaryota</taxon>
        <taxon>Viridiplantae</taxon>
        <taxon>Streptophyta</taxon>
        <taxon>Embryophyta</taxon>
        <taxon>Tracheophyta</taxon>
        <taxon>Spermatophyta</taxon>
        <taxon>Magnoliopsida</taxon>
        <taxon>eudicotyledons</taxon>
        <taxon>Gunneridae</taxon>
        <taxon>Pentapetalae</taxon>
        <taxon>Caryophyllales</taxon>
        <taxon>Chenopodiaceae</taxon>
        <taxon>Chenopodioideae</taxon>
        <taxon>Atripliceae</taxon>
        <taxon>Chenopodium</taxon>
    </lineage>
</organism>
<comment type="function">
    <text evidence="5">Functions as an E3 ubiquitin ligase.</text>
</comment>
<keyword evidence="4 5" id="KW-0833">Ubl conjugation pathway</keyword>
<keyword evidence="3 5" id="KW-0808">Transferase</keyword>
<dbReference type="FunFam" id="3.30.40.10:FF:000442">
    <property type="entry name" value="RING-type E3 ubiquitin transferase"/>
    <property type="match status" value="1"/>
</dbReference>
<dbReference type="AlphaFoldDB" id="A0A803KX11"/>
<reference evidence="7" key="2">
    <citation type="submission" date="2021-03" db="UniProtKB">
        <authorList>
            <consortium name="EnsemblPlants"/>
        </authorList>
    </citation>
    <scope>IDENTIFICATION</scope>
</reference>
<dbReference type="GO" id="GO:0061630">
    <property type="term" value="F:ubiquitin protein ligase activity"/>
    <property type="evidence" value="ECO:0007669"/>
    <property type="project" value="UniProtKB-UniRule"/>
</dbReference>
<evidence type="ECO:0000313" key="7">
    <source>
        <dbReference type="EnsemblPlants" id="AUR62003569-RA:cds"/>
    </source>
</evidence>
<dbReference type="PANTHER" id="PTHR22849:SF103">
    <property type="entry name" value="U-BOX DOMAIN-CONTAINING PROTEIN"/>
    <property type="match status" value="1"/>
</dbReference>
<dbReference type="InterPro" id="IPR016024">
    <property type="entry name" value="ARM-type_fold"/>
</dbReference>
<dbReference type="SUPFAM" id="SSF57850">
    <property type="entry name" value="RING/U-box"/>
    <property type="match status" value="1"/>
</dbReference>
<dbReference type="PROSITE" id="PS51698">
    <property type="entry name" value="U_BOX"/>
    <property type="match status" value="1"/>
</dbReference>
<comment type="catalytic activity">
    <reaction evidence="1 5">
        <text>S-ubiquitinyl-[E2 ubiquitin-conjugating enzyme]-L-cysteine + [acceptor protein]-L-lysine = [E2 ubiquitin-conjugating enzyme]-L-cysteine + N(6)-ubiquitinyl-[acceptor protein]-L-lysine.</text>
        <dbReference type="EC" id="2.3.2.27"/>
    </reaction>
</comment>
<evidence type="ECO:0000259" key="6">
    <source>
        <dbReference type="PROSITE" id="PS51698"/>
    </source>
</evidence>
<dbReference type="SMART" id="SM00504">
    <property type="entry name" value="Ubox"/>
    <property type="match status" value="1"/>
</dbReference>
<dbReference type="InterPro" id="IPR003613">
    <property type="entry name" value="Ubox_domain"/>
</dbReference>